<dbReference type="PANTHER" id="PTHR43126">
    <property type="entry name" value="D-ALANYL-D-ALANINE DIPEPTIDASE"/>
    <property type="match status" value="1"/>
</dbReference>
<name>A0ABU0FCL2_9HYPH</name>
<keyword evidence="5 9" id="KW-0862">Zinc</keyword>
<dbReference type="InterPro" id="IPR000755">
    <property type="entry name" value="A_A_dipeptidase"/>
</dbReference>
<dbReference type="Gene3D" id="3.30.1380.10">
    <property type="match status" value="1"/>
</dbReference>
<comment type="similarity">
    <text evidence="9">Belongs to the peptidase M15D family.</text>
</comment>
<feature type="binding site" evidence="9">
    <location>
        <position position="163"/>
    </location>
    <ligand>
        <name>Zn(2+)</name>
        <dbReference type="ChEBI" id="CHEBI:29105"/>
        <note>catalytic</note>
    </ligand>
</feature>
<protein>
    <recommendedName>
        <fullName evidence="9">D-alanyl-D-alanine dipeptidase</fullName>
        <shortName evidence="9">D-Ala-D-Ala dipeptidase</shortName>
        <ecNumber evidence="9">3.4.13.22</ecNumber>
    </recommendedName>
</protein>
<keyword evidence="8" id="KW-0961">Cell wall biogenesis/degradation</keyword>
<keyword evidence="6 9" id="KW-0224">Dipeptidase</keyword>
<evidence type="ECO:0000256" key="7">
    <source>
        <dbReference type="ARBA" id="ARBA00023049"/>
    </source>
</evidence>
<keyword evidence="2 9" id="KW-0645">Protease</keyword>
<feature type="binding site" evidence="9">
    <location>
        <position position="156"/>
    </location>
    <ligand>
        <name>Zn(2+)</name>
        <dbReference type="ChEBI" id="CHEBI:29105"/>
        <note>catalytic</note>
    </ligand>
</feature>
<dbReference type="RefSeq" id="WP_307426075.1">
    <property type="nucleotide sequence ID" value="NZ_JAUSVK010000001.1"/>
</dbReference>
<evidence type="ECO:0000256" key="1">
    <source>
        <dbReference type="ARBA" id="ARBA00001362"/>
    </source>
</evidence>
<feature type="binding site" evidence="9">
    <location>
        <position position="233"/>
    </location>
    <ligand>
        <name>Zn(2+)</name>
        <dbReference type="ChEBI" id="CHEBI:29105"/>
        <note>catalytic</note>
    </ligand>
</feature>
<gene>
    <name evidence="9" type="primary">ddpX</name>
    <name evidence="10" type="ORF">J3R73_002137</name>
</gene>
<dbReference type="SUPFAM" id="SSF55166">
    <property type="entry name" value="Hedgehog/DD-peptidase"/>
    <property type="match status" value="1"/>
</dbReference>
<dbReference type="Pfam" id="PF01427">
    <property type="entry name" value="Peptidase_M15"/>
    <property type="match status" value="1"/>
</dbReference>
<feature type="site" description="Transition state stabilizer" evidence="9">
    <location>
        <position position="103"/>
    </location>
</feature>
<feature type="active site" description="Proton donor/acceptor" evidence="9">
    <location>
        <position position="230"/>
    </location>
</feature>
<reference evidence="10 11" key="1">
    <citation type="submission" date="2023-07" db="EMBL/GenBank/DDBJ databases">
        <title>Genomic Encyclopedia of Type Strains, Phase IV (KMG-IV): sequencing the most valuable type-strain genomes for metagenomic binning, comparative biology and taxonomic classification.</title>
        <authorList>
            <person name="Goeker M."/>
        </authorList>
    </citation>
    <scope>NUCLEOTIDE SEQUENCE [LARGE SCALE GENOMIC DNA]</scope>
    <source>
        <strain evidence="10 11">DSM 5896</strain>
    </source>
</reference>
<dbReference type="Proteomes" id="UP001237448">
    <property type="component" value="Unassembled WGS sequence"/>
</dbReference>
<evidence type="ECO:0000256" key="2">
    <source>
        <dbReference type="ARBA" id="ARBA00022670"/>
    </source>
</evidence>
<keyword evidence="4 9" id="KW-0378">Hydrolase</keyword>
<dbReference type="EMBL" id="JAUSVK010000001">
    <property type="protein sequence ID" value="MDQ0392345.1"/>
    <property type="molecule type" value="Genomic_DNA"/>
</dbReference>
<sequence>MPDLLAPVPLRGAAAATASGYGAIPFDRADPRWGEPLVDLAAEGLLTESWYARTDGGNAPYHRPIAGAVAVVAARRSVAGLLRRADAMVGAHGLRLKVLDAFRPVETQAGLWAFFEDKLAAERPELSNAEREAIVRTFVSDPRRFSRDDETSWPIHSTGGSVDVVLVDAASGAMLDHGAGFDEAHERSFTDHYERLLGGGAIAADDPRLLNRRILVNAMVNAGFTNYAYEFWHFDYGTQLHVLTLQDGGSPHAPLAAWYGTTDLPEGPC</sequence>
<dbReference type="EC" id="3.4.13.22" evidence="9"/>
<proteinExistence type="inferred from homology"/>
<comment type="function">
    <text evidence="9">Catalyzes hydrolysis of the D-alanyl-D-alanine dipeptide.</text>
</comment>
<evidence type="ECO:0000256" key="4">
    <source>
        <dbReference type="ARBA" id="ARBA00022801"/>
    </source>
</evidence>
<keyword evidence="3 9" id="KW-0479">Metal-binding</keyword>
<evidence type="ECO:0000256" key="5">
    <source>
        <dbReference type="ARBA" id="ARBA00022833"/>
    </source>
</evidence>
<evidence type="ECO:0000256" key="6">
    <source>
        <dbReference type="ARBA" id="ARBA00022997"/>
    </source>
</evidence>
<evidence type="ECO:0000256" key="3">
    <source>
        <dbReference type="ARBA" id="ARBA00022723"/>
    </source>
</evidence>
<evidence type="ECO:0000313" key="10">
    <source>
        <dbReference type="EMBL" id="MDQ0392345.1"/>
    </source>
</evidence>
<comment type="cofactor">
    <cofactor evidence="9">
        <name>Zn(2+)</name>
        <dbReference type="ChEBI" id="CHEBI:29105"/>
    </cofactor>
    <text evidence="9">Binds 1 zinc ion per subunit.</text>
</comment>
<dbReference type="InterPro" id="IPR009045">
    <property type="entry name" value="Zn_M74/Hedgehog-like"/>
</dbReference>
<accession>A0ABU0FCL2</accession>
<keyword evidence="11" id="KW-1185">Reference proteome</keyword>
<dbReference type="HAMAP" id="MF_01924">
    <property type="entry name" value="A_A_dipeptidase"/>
    <property type="match status" value="1"/>
</dbReference>
<comment type="catalytic activity">
    <reaction evidence="1 9">
        <text>D-alanyl-D-alanine + H2O = 2 D-alanine</text>
        <dbReference type="Rhea" id="RHEA:20661"/>
        <dbReference type="ChEBI" id="CHEBI:15377"/>
        <dbReference type="ChEBI" id="CHEBI:57416"/>
        <dbReference type="ChEBI" id="CHEBI:57822"/>
        <dbReference type="EC" id="3.4.13.22"/>
    </reaction>
</comment>
<keyword evidence="7 9" id="KW-0482">Metalloprotease</keyword>
<comment type="caution">
    <text evidence="10">The sequence shown here is derived from an EMBL/GenBank/DDBJ whole genome shotgun (WGS) entry which is preliminary data.</text>
</comment>
<dbReference type="GO" id="GO:0160237">
    <property type="term" value="F:D-Ala-D-Ala dipeptidase activity"/>
    <property type="evidence" value="ECO:0007669"/>
    <property type="project" value="UniProtKB-EC"/>
</dbReference>
<evidence type="ECO:0000256" key="8">
    <source>
        <dbReference type="ARBA" id="ARBA00023316"/>
    </source>
</evidence>
<evidence type="ECO:0000313" key="11">
    <source>
        <dbReference type="Proteomes" id="UP001237448"/>
    </source>
</evidence>
<organism evidence="10 11">
    <name type="scientific">Labrys monachus</name>
    <dbReference type="NCBI Taxonomy" id="217067"/>
    <lineage>
        <taxon>Bacteria</taxon>
        <taxon>Pseudomonadati</taxon>
        <taxon>Pseudomonadota</taxon>
        <taxon>Alphaproteobacteria</taxon>
        <taxon>Hyphomicrobiales</taxon>
        <taxon>Xanthobacteraceae</taxon>
        <taxon>Labrys</taxon>
    </lineage>
</organism>
<evidence type="ECO:0000256" key="9">
    <source>
        <dbReference type="HAMAP-Rule" id="MF_01924"/>
    </source>
</evidence>